<gene>
    <name evidence="2" type="ORF">SVIO_093650</name>
</gene>
<evidence type="ECO:0000256" key="1">
    <source>
        <dbReference type="SAM" id="MobiDB-lite"/>
    </source>
</evidence>
<dbReference type="EMBL" id="BJHW01000002">
    <property type="protein sequence ID" value="GDY58742.1"/>
    <property type="molecule type" value="Genomic_DNA"/>
</dbReference>
<dbReference type="Proteomes" id="UP000301309">
    <property type="component" value="Unassembled WGS sequence"/>
</dbReference>
<reference evidence="2 3" key="1">
    <citation type="journal article" date="2020" name="Int. J. Syst. Evol. Microbiol.">
        <title>Reclassification of Streptomyces castelarensis and Streptomyces sporoclivatus as later heterotypic synonyms of Streptomyces antimycoticus.</title>
        <authorList>
            <person name="Komaki H."/>
            <person name="Tamura T."/>
        </authorList>
    </citation>
    <scope>NUCLEOTIDE SEQUENCE [LARGE SCALE GENOMIC DNA]</scope>
    <source>
        <strain evidence="2 3">NBRC 13459</strain>
    </source>
</reference>
<feature type="region of interest" description="Disordered" evidence="1">
    <location>
        <begin position="104"/>
        <end position="144"/>
    </location>
</feature>
<sequence>MGVRNPARIFVDQKTDILYAGWVGPDAGEPSTTWGPAKYDTFAAITKAGNHGWPFCMGNKQPYRDRNLPDPSKPLGWYDCDHPKNESPNNDGLVNLPPITANTIWYSPQGGAPTTRGTRTASPATRRRRPSTCCRGSRAAARPP</sequence>
<evidence type="ECO:0000313" key="2">
    <source>
        <dbReference type="EMBL" id="GDY58742.1"/>
    </source>
</evidence>
<organism evidence="2 3">
    <name type="scientific">Streptomyces violaceusniger</name>
    <dbReference type="NCBI Taxonomy" id="68280"/>
    <lineage>
        <taxon>Bacteria</taxon>
        <taxon>Bacillati</taxon>
        <taxon>Actinomycetota</taxon>
        <taxon>Actinomycetes</taxon>
        <taxon>Kitasatosporales</taxon>
        <taxon>Streptomycetaceae</taxon>
        <taxon>Streptomyces</taxon>
        <taxon>Streptomyces violaceusniger group</taxon>
    </lineage>
</organism>
<protein>
    <recommendedName>
        <fullName evidence="4">Glucose/Sorbosone dehydrogenase domain-containing protein</fullName>
    </recommendedName>
</protein>
<dbReference type="AlphaFoldDB" id="A0A4D4LBX1"/>
<dbReference type="Gene3D" id="2.120.10.30">
    <property type="entry name" value="TolB, C-terminal domain"/>
    <property type="match status" value="1"/>
</dbReference>
<keyword evidence="3" id="KW-1185">Reference proteome</keyword>
<evidence type="ECO:0000313" key="3">
    <source>
        <dbReference type="Proteomes" id="UP000301309"/>
    </source>
</evidence>
<evidence type="ECO:0008006" key="4">
    <source>
        <dbReference type="Google" id="ProtNLM"/>
    </source>
</evidence>
<feature type="compositionally biased region" description="Low complexity" evidence="1">
    <location>
        <begin position="111"/>
        <end position="124"/>
    </location>
</feature>
<proteinExistence type="predicted"/>
<dbReference type="InterPro" id="IPR011042">
    <property type="entry name" value="6-blade_b-propeller_TolB-like"/>
</dbReference>
<accession>A0A4D4LBX1</accession>
<comment type="caution">
    <text evidence="2">The sequence shown here is derived from an EMBL/GenBank/DDBJ whole genome shotgun (WGS) entry which is preliminary data.</text>
</comment>
<name>A0A4D4LBX1_STRVO</name>